<dbReference type="Pfam" id="PF05485">
    <property type="entry name" value="THAP"/>
    <property type="match status" value="1"/>
</dbReference>
<keyword evidence="2" id="KW-0863">Zinc-finger</keyword>
<feature type="domain" description="THAP-type" evidence="5">
    <location>
        <begin position="2"/>
        <end position="79"/>
    </location>
</feature>
<evidence type="ECO:0000313" key="6">
    <source>
        <dbReference type="Proteomes" id="UP000046393"/>
    </source>
</evidence>
<dbReference type="Gene3D" id="6.20.210.20">
    <property type="entry name" value="THAP domain"/>
    <property type="match status" value="1"/>
</dbReference>
<keyword evidence="3" id="KW-0862">Zinc</keyword>
<dbReference type="SUPFAM" id="SSF57716">
    <property type="entry name" value="Glucocorticoid receptor-like (DNA-binding domain)"/>
    <property type="match status" value="1"/>
</dbReference>
<dbReference type="AlphaFoldDB" id="A0A0N5AZ24"/>
<dbReference type="InterPro" id="IPR038441">
    <property type="entry name" value="THAP_Znf_sf"/>
</dbReference>
<dbReference type="InterPro" id="IPR006612">
    <property type="entry name" value="THAP_Znf"/>
</dbReference>
<evidence type="ECO:0000256" key="1">
    <source>
        <dbReference type="ARBA" id="ARBA00022723"/>
    </source>
</evidence>
<proteinExistence type="predicted"/>
<dbReference type="WBParaSite" id="SMUV_0001024001-mRNA-1">
    <property type="protein sequence ID" value="SMUV_0001024001-mRNA-1"/>
    <property type="gene ID" value="SMUV_0001024001"/>
</dbReference>
<evidence type="ECO:0000259" key="5">
    <source>
        <dbReference type="SMART" id="SM00980"/>
    </source>
</evidence>
<dbReference type="GO" id="GO:0008270">
    <property type="term" value="F:zinc ion binding"/>
    <property type="evidence" value="ECO:0007669"/>
    <property type="project" value="UniProtKB-KW"/>
</dbReference>
<keyword evidence="4" id="KW-0238">DNA-binding</keyword>
<sequence length="262" mass="29590">MDKCVFCGWSRRAAYPAVRFFGIPKEPGMKRVQWLHAIGNREFTNKDRVCSIHFRSGRPSSDPSHEDFVPHLYLNREAPPEMIHYLDHLVDNKIDDYLELDYKAFFKAFFSLSNFCFLSTGHFPPILEYSRVCRPKILKRKHKSTTLAGPSKLEVKPDACEDVSQNVPTISSNIPTNFTVTSGTVGRPVVVNMPSCPGQVKRVKLQLLQRPLAEAAGIKPGQTVIIKRRVPVLKSTLQRIDIKNEISSVSGENILVAEEQTV</sequence>
<evidence type="ECO:0000256" key="2">
    <source>
        <dbReference type="ARBA" id="ARBA00022771"/>
    </source>
</evidence>
<dbReference type="STRING" id="451379.A0A0N5AZ24"/>
<keyword evidence="1" id="KW-0479">Metal-binding</keyword>
<dbReference type="GO" id="GO:0003677">
    <property type="term" value="F:DNA binding"/>
    <property type="evidence" value="ECO:0007669"/>
    <property type="project" value="UniProtKB-KW"/>
</dbReference>
<keyword evidence="6" id="KW-1185">Reference proteome</keyword>
<evidence type="ECO:0000313" key="7">
    <source>
        <dbReference type="WBParaSite" id="SMUV_0001024001-mRNA-1"/>
    </source>
</evidence>
<name>A0A0N5AZ24_9BILA</name>
<reference evidence="7" key="1">
    <citation type="submission" date="2017-02" db="UniProtKB">
        <authorList>
            <consortium name="WormBaseParasite"/>
        </authorList>
    </citation>
    <scope>IDENTIFICATION</scope>
</reference>
<accession>A0A0N5AZ24</accession>
<evidence type="ECO:0000256" key="3">
    <source>
        <dbReference type="ARBA" id="ARBA00022833"/>
    </source>
</evidence>
<dbReference type="Proteomes" id="UP000046393">
    <property type="component" value="Unplaced"/>
</dbReference>
<organism evidence="6 7">
    <name type="scientific">Syphacia muris</name>
    <dbReference type="NCBI Taxonomy" id="451379"/>
    <lineage>
        <taxon>Eukaryota</taxon>
        <taxon>Metazoa</taxon>
        <taxon>Ecdysozoa</taxon>
        <taxon>Nematoda</taxon>
        <taxon>Chromadorea</taxon>
        <taxon>Rhabditida</taxon>
        <taxon>Spirurina</taxon>
        <taxon>Oxyuridomorpha</taxon>
        <taxon>Oxyuroidea</taxon>
        <taxon>Oxyuridae</taxon>
        <taxon>Syphacia</taxon>
    </lineage>
</organism>
<dbReference type="SMART" id="SM00980">
    <property type="entry name" value="THAP"/>
    <property type="match status" value="1"/>
</dbReference>
<protein>
    <submittedName>
        <fullName evidence="7">THAP-type domain-containing protein</fullName>
    </submittedName>
</protein>
<evidence type="ECO:0000256" key="4">
    <source>
        <dbReference type="ARBA" id="ARBA00023125"/>
    </source>
</evidence>